<feature type="transmembrane region" description="Helical" evidence="12">
    <location>
        <begin position="6"/>
        <end position="22"/>
    </location>
</feature>
<gene>
    <name evidence="14" type="ORF">T190607A01A_10660</name>
</gene>
<dbReference type="Proteomes" id="UP001497416">
    <property type="component" value="Unassembled WGS sequence"/>
</dbReference>
<comment type="catalytic activity">
    <reaction evidence="1">
        <text>S-ubiquitinyl-[E2 ubiquitin-conjugating enzyme]-L-cysteine + [acceptor protein]-L-lysine = [E2 ubiquitin-conjugating enzyme]-L-cysteine + N(6)-ubiquitinyl-[acceptor protein]-L-lysine.</text>
        <dbReference type="EC" id="2.3.2.27"/>
    </reaction>
</comment>
<reference evidence="14 15" key="1">
    <citation type="submission" date="2024-05" db="EMBL/GenBank/DDBJ databases">
        <authorList>
            <person name="Duchaud E."/>
        </authorList>
    </citation>
    <scope>NUCLEOTIDE SEQUENCE [LARGE SCALE GENOMIC DNA]</scope>
    <source>
        <strain evidence="14">Ena-SAMPLE-TAB-13-05-2024-13:56:06:370-140302</strain>
    </source>
</reference>
<sequence length="225" mass="26043">MEIFFIVIPVVLLIFYGLYHFNEKQVIIRTLRKLPSSGISGIRTNQLTKITGKALHVTEPLIAPFSKRECIFYRIKIEEKRSNGNSHHWATLVKEERFQPFFVKKNGEYVIVNPSREPVNYKAHLVIDKKVSSGTFKESTPEFEQLLRAYNVKSKGFFGFKKNIRYREAIIEIGEEVTVAGIAKWKNLQEPIEGYSYSKIASLESDNKHKIIITDLPKERVNPKV</sequence>
<protein>
    <recommendedName>
        <fullName evidence="3">RING-type E3 ubiquitin transferase</fullName>
        <ecNumber evidence="3">2.3.2.27</ecNumber>
    </recommendedName>
</protein>
<keyword evidence="15" id="KW-1185">Reference proteome</keyword>
<evidence type="ECO:0000256" key="9">
    <source>
        <dbReference type="ARBA" id="ARBA00022833"/>
    </source>
</evidence>
<keyword evidence="9" id="KW-0862">Zinc</keyword>
<evidence type="ECO:0000256" key="6">
    <source>
        <dbReference type="ARBA" id="ARBA00022723"/>
    </source>
</evidence>
<evidence type="ECO:0000256" key="11">
    <source>
        <dbReference type="ARBA" id="ARBA00023136"/>
    </source>
</evidence>
<dbReference type="Pfam" id="PF12483">
    <property type="entry name" value="GIDE"/>
    <property type="match status" value="1"/>
</dbReference>
<evidence type="ECO:0000313" key="14">
    <source>
        <dbReference type="EMBL" id="CAL2078223.1"/>
    </source>
</evidence>
<keyword evidence="8" id="KW-0833">Ubl conjugation pathway</keyword>
<evidence type="ECO:0000256" key="12">
    <source>
        <dbReference type="SAM" id="Phobius"/>
    </source>
</evidence>
<evidence type="ECO:0000256" key="3">
    <source>
        <dbReference type="ARBA" id="ARBA00012483"/>
    </source>
</evidence>
<evidence type="ECO:0000256" key="1">
    <source>
        <dbReference type="ARBA" id="ARBA00000900"/>
    </source>
</evidence>
<evidence type="ECO:0000256" key="7">
    <source>
        <dbReference type="ARBA" id="ARBA00022771"/>
    </source>
</evidence>
<accession>A0ABM9NTB3</accession>
<evidence type="ECO:0000259" key="13">
    <source>
        <dbReference type="Pfam" id="PF12483"/>
    </source>
</evidence>
<evidence type="ECO:0000256" key="5">
    <source>
        <dbReference type="ARBA" id="ARBA00022692"/>
    </source>
</evidence>
<keyword evidence="6" id="KW-0479">Metal-binding</keyword>
<comment type="subcellular location">
    <subcellularLocation>
        <location evidence="2">Membrane</location>
        <topology evidence="2">Multi-pass membrane protein</topology>
    </subcellularLocation>
</comment>
<evidence type="ECO:0000256" key="10">
    <source>
        <dbReference type="ARBA" id="ARBA00022989"/>
    </source>
</evidence>
<evidence type="ECO:0000313" key="15">
    <source>
        <dbReference type="Proteomes" id="UP001497416"/>
    </source>
</evidence>
<evidence type="ECO:0000256" key="4">
    <source>
        <dbReference type="ARBA" id="ARBA00022679"/>
    </source>
</evidence>
<feature type="domain" description="E3 Ubiquitin ligase MUL1-like" evidence="13">
    <location>
        <begin position="80"/>
        <end position="187"/>
    </location>
</feature>
<dbReference type="EMBL" id="CAXIXY010000003">
    <property type="protein sequence ID" value="CAL2078223.1"/>
    <property type="molecule type" value="Genomic_DNA"/>
</dbReference>
<keyword evidence="4 14" id="KW-0808">Transferase</keyword>
<dbReference type="RefSeq" id="WP_348710299.1">
    <property type="nucleotide sequence ID" value="NZ_CAXIXY010000003.1"/>
</dbReference>
<keyword evidence="10 12" id="KW-1133">Transmembrane helix</keyword>
<dbReference type="EC" id="2.3.2.27" evidence="3"/>
<name>A0ABM9NTB3_9FLAO</name>
<keyword evidence="14" id="KW-0012">Acyltransferase</keyword>
<evidence type="ECO:0000256" key="8">
    <source>
        <dbReference type="ARBA" id="ARBA00022786"/>
    </source>
</evidence>
<proteinExistence type="predicted"/>
<organism evidence="14 15">
    <name type="scientific">Tenacibaculum platacis</name>
    <dbReference type="NCBI Taxonomy" id="3137852"/>
    <lineage>
        <taxon>Bacteria</taxon>
        <taxon>Pseudomonadati</taxon>
        <taxon>Bacteroidota</taxon>
        <taxon>Flavobacteriia</taxon>
        <taxon>Flavobacteriales</taxon>
        <taxon>Flavobacteriaceae</taxon>
        <taxon>Tenacibaculum</taxon>
    </lineage>
</organism>
<keyword evidence="5 12" id="KW-0812">Transmembrane</keyword>
<evidence type="ECO:0000256" key="2">
    <source>
        <dbReference type="ARBA" id="ARBA00004141"/>
    </source>
</evidence>
<keyword evidence="7" id="KW-0863">Zinc-finger</keyword>
<dbReference type="GO" id="GO:0061630">
    <property type="term" value="F:ubiquitin protein ligase activity"/>
    <property type="evidence" value="ECO:0007669"/>
    <property type="project" value="UniProtKB-EC"/>
</dbReference>
<keyword evidence="11 12" id="KW-0472">Membrane</keyword>
<dbReference type="InterPro" id="IPR022170">
    <property type="entry name" value="MUL1-like"/>
</dbReference>
<comment type="caution">
    <text evidence="14">The sequence shown here is derived from an EMBL/GenBank/DDBJ whole genome shotgun (WGS) entry which is preliminary data.</text>
</comment>